<sequence length="185" mass="20779">MFAVAPGPTACPRNLDLFMDPKSTQPFEECTRARSWTRLNVRTRVVRREWLEECAREGRFLGDMDADGKSNCRATYEAKYANEGARKSAMIDPTPTQLTQHSQPTQARQPSQPAQSQPQPVPIRPQSFQNSQPVQSSQLSQSFQLETGRVHPLAKPQQPPTRRRGTFTTTTASSTPPQPFPQIET</sequence>
<evidence type="ECO:0008006" key="4">
    <source>
        <dbReference type="Google" id="ProtNLM"/>
    </source>
</evidence>
<feature type="compositionally biased region" description="Low complexity" evidence="1">
    <location>
        <begin position="166"/>
        <end position="175"/>
    </location>
</feature>
<feature type="compositionally biased region" description="Low complexity" evidence="1">
    <location>
        <begin position="129"/>
        <end position="144"/>
    </location>
</feature>
<organism evidence="2 3">
    <name type="scientific">Cryptococcus decagattii</name>
    <dbReference type="NCBI Taxonomy" id="1859122"/>
    <lineage>
        <taxon>Eukaryota</taxon>
        <taxon>Fungi</taxon>
        <taxon>Dikarya</taxon>
        <taxon>Basidiomycota</taxon>
        <taxon>Agaricomycotina</taxon>
        <taxon>Tremellomycetes</taxon>
        <taxon>Tremellales</taxon>
        <taxon>Cryptococcaceae</taxon>
        <taxon>Cryptococcus</taxon>
        <taxon>Cryptococcus gattii species complex</taxon>
    </lineage>
</organism>
<name>A0ABZ2AT73_9TREE</name>
<accession>A0ABZ2AT73</accession>
<feature type="compositionally biased region" description="Pro residues" evidence="1">
    <location>
        <begin position="176"/>
        <end position="185"/>
    </location>
</feature>
<keyword evidence="3" id="KW-1185">Reference proteome</keyword>
<reference evidence="2 3" key="1">
    <citation type="submission" date="2024-01" db="EMBL/GenBank/DDBJ databases">
        <title>Comparative genomics of Cryptococcus and Kwoniella reveals pathogenesis evolution and contrasting modes of karyotype evolution via chromosome fusion or intercentromeric recombination.</title>
        <authorList>
            <person name="Coelho M.A."/>
            <person name="David-Palma M."/>
            <person name="Shea T."/>
            <person name="Bowers K."/>
            <person name="McGinley-Smith S."/>
            <person name="Mohammad A.W."/>
            <person name="Gnirke A."/>
            <person name="Yurkov A.M."/>
            <person name="Nowrousian M."/>
            <person name="Sun S."/>
            <person name="Cuomo C.A."/>
            <person name="Heitman J."/>
        </authorList>
    </citation>
    <scope>NUCLEOTIDE SEQUENCE [LARGE SCALE GENOMIC DNA]</scope>
    <source>
        <strain evidence="2 3">7685027</strain>
    </source>
</reference>
<feature type="region of interest" description="Disordered" evidence="1">
    <location>
        <begin position="83"/>
        <end position="185"/>
    </location>
</feature>
<evidence type="ECO:0000256" key="1">
    <source>
        <dbReference type="SAM" id="MobiDB-lite"/>
    </source>
</evidence>
<evidence type="ECO:0000313" key="2">
    <source>
        <dbReference type="EMBL" id="WVO21731.1"/>
    </source>
</evidence>
<dbReference type="Proteomes" id="UP001432216">
    <property type="component" value="Chromosome 4"/>
</dbReference>
<dbReference type="GeneID" id="89989816"/>
<gene>
    <name evidence="2" type="ORF">IAS62_003043</name>
</gene>
<proteinExistence type="predicted"/>
<evidence type="ECO:0000313" key="3">
    <source>
        <dbReference type="Proteomes" id="UP001432216"/>
    </source>
</evidence>
<protein>
    <recommendedName>
        <fullName evidence="4">BRCT domain-containing protein</fullName>
    </recommendedName>
</protein>
<feature type="compositionally biased region" description="Low complexity" evidence="1">
    <location>
        <begin position="102"/>
        <end position="118"/>
    </location>
</feature>
<dbReference type="EMBL" id="CP143809">
    <property type="protein sequence ID" value="WVO21731.1"/>
    <property type="molecule type" value="Genomic_DNA"/>
</dbReference>
<dbReference type="RefSeq" id="XP_064720970.1">
    <property type="nucleotide sequence ID" value="XM_064864898.1"/>
</dbReference>